<proteinExistence type="predicted"/>
<evidence type="ECO:0000313" key="2">
    <source>
        <dbReference type="Proteomes" id="UP000077051"/>
    </source>
</evidence>
<protein>
    <submittedName>
        <fullName evidence="1">Uncharacterized protein</fullName>
    </submittedName>
</protein>
<dbReference type="VEuPathDB" id="FungiDB:MUCCIDRAFT_156070"/>
<dbReference type="AlphaFoldDB" id="A0A168L773"/>
<sequence length="149" mass="17937">MTSTYTSSAVDFSYNEPKYQQYPYPYPYPYQEQEMQEAQEDYYYTQYDLQVANAVAEADYQDYYCEYQDQDQDEDEYMEEDDDEESLQYQQDASYDYRNDSLLSLVVGVQNYLTEQADLSSKCDSPLYNLQYKMYVYMRQRAIELGVQL</sequence>
<dbReference type="OrthoDB" id="2235387at2759"/>
<reference evidence="1 2" key="1">
    <citation type="submission" date="2015-06" db="EMBL/GenBank/DDBJ databases">
        <title>Expansion of signal transduction pathways in fungi by whole-genome duplication.</title>
        <authorList>
            <consortium name="DOE Joint Genome Institute"/>
            <person name="Corrochano L.M."/>
            <person name="Kuo A."/>
            <person name="Marcet-Houben M."/>
            <person name="Polaino S."/>
            <person name="Salamov A."/>
            <person name="Villalobos J.M."/>
            <person name="Alvarez M.I."/>
            <person name="Avalos J."/>
            <person name="Benito E.P."/>
            <person name="Benoit I."/>
            <person name="Burger G."/>
            <person name="Camino L.P."/>
            <person name="Canovas D."/>
            <person name="Cerda-Olmedo E."/>
            <person name="Cheng J.-F."/>
            <person name="Dominguez A."/>
            <person name="Elias M."/>
            <person name="Eslava A.P."/>
            <person name="Glaser F."/>
            <person name="Grimwood J."/>
            <person name="Gutierrez G."/>
            <person name="Heitman J."/>
            <person name="Henrissat B."/>
            <person name="Iturriaga E.A."/>
            <person name="Lang B.F."/>
            <person name="Lavin J.L."/>
            <person name="Lee S."/>
            <person name="Li W."/>
            <person name="Lindquist E."/>
            <person name="Lopez-Garcia S."/>
            <person name="Luque E.M."/>
            <person name="Marcos A.T."/>
            <person name="Martin J."/>
            <person name="Mccluskey K."/>
            <person name="Medina H.R."/>
            <person name="Miralles-Duran A."/>
            <person name="Miyazaki A."/>
            <person name="Munoz-Torres E."/>
            <person name="Oguiza J.A."/>
            <person name="Ohm R."/>
            <person name="Olmedo M."/>
            <person name="Orejas M."/>
            <person name="Ortiz-Castellanos L."/>
            <person name="Pisabarro A.G."/>
            <person name="Rodriguez-Romero J."/>
            <person name="Ruiz-Herrera J."/>
            <person name="Ruiz-Vazquez R."/>
            <person name="Sanz C."/>
            <person name="Schackwitz W."/>
            <person name="Schmutz J."/>
            <person name="Shahriari M."/>
            <person name="Shelest E."/>
            <person name="Silva-Franco F."/>
            <person name="Soanes D."/>
            <person name="Syed K."/>
            <person name="Tagua V.G."/>
            <person name="Talbot N.J."/>
            <person name="Thon M."/>
            <person name="De Vries R.P."/>
            <person name="Wiebenga A."/>
            <person name="Yadav J.S."/>
            <person name="Braun E.L."/>
            <person name="Baker S."/>
            <person name="Garre V."/>
            <person name="Horwitz B."/>
            <person name="Torres-Martinez S."/>
            <person name="Idnurm A."/>
            <person name="Herrera-Estrella A."/>
            <person name="Gabaldon T."/>
            <person name="Grigoriev I.V."/>
        </authorList>
    </citation>
    <scope>NUCLEOTIDE SEQUENCE [LARGE SCALE GENOMIC DNA]</scope>
    <source>
        <strain evidence="1 2">CBS 277.49</strain>
    </source>
</reference>
<accession>A0A168L773</accession>
<dbReference type="EMBL" id="AMYB01000004">
    <property type="protein sequence ID" value="OAD03186.1"/>
    <property type="molecule type" value="Genomic_DNA"/>
</dbReference>
<keyword evidence="2" id="KW-1185">Reference proteome</keyword>
<organism evidence="1 2">
    <name type="scientific">Mucor lusitanicus CBS 277.49</name>
    <dbReference type="NCBI Taxonomy" id="747725"/>
    <lineage>
        <taxon>Eukaryota</taxon>
        <taxon>Fungi</taxon>
        <taxon>Fungi incertae sedis</taxon>
        <taxon>Mucoromycota</taxon>
        <taxon>Mucoromycotina</taxon>
        <taxon>Mucoromycetes</taxon>
        <taxon>Mucorales</taxon>
        <taxon>Mucorineae</taxon>
        <taxon>Mucoraceae</taxon>
        <taxon>Mucor</taxon>
    </lineage>
</organism>
<comment type="caution">
    <text evidence="1">The sequence shown here is derived from an EMBL/GenBank/DDBJ whole genome shotgun (WGS) entry which is preliminary data.</text>
</comment>
<gene>
    <name evidence="1" type="ORF">MUCCIDRAFT_156070</name>
</gene>
<evidence type="ECO:0000313" key="1">
    <source>
        <dbReference type="EMBL" id="OAD03186.1"/>
    </source>
</evidence>
<name>A0A168L773_MUCCL</name>
<dbReference type="Proteomes" id="UP000077051">
    <property type="component" value="Unassembled WGS sequence"/>
</dbReference>